<dbReference type="GeneID" id="83058367"/>
<sequence length="92" mass="10577">MNGDSTRRMINRILTAVAVVMMMVWAWKFFGPGSAHTRRSGMAALRGAGMDFATLFWISIAVVCGGYLLWRFLGWLFWHKYFKGEKPPEDEE</sequence>
<dbReference type="Proteomes" id="UP000093044">
    <property type="component" value="Chromosome"/>
</dbReference>
<protein>
    <submittedName>
        <fullName evidence="1">Uncharacterized protein</fullName>
    </submittedName>
</protein>
<evidence type="ECO:0000313" key="1">
    <source>
        <dbReference type="EMBL" id="ANZ45546.1"/>
    </source>
</evidence>
<dbReference type="STRING" id="1197717.BED41_10960"/>
<organism evidence="1 2">
    <name type="scientific">Cloacibacillus porcorum</name>
    <dbReference type="NCBI Taxonomy" id="1197717"/>
    <lineage>
        <taxon>Bacteria</taxon>
        <taxon>Thermotogati</taxon>
        <taxon>Synergistota</taxon>
        <taxon>Synergistia</taxon>
        <taxon>Synergistales</taxon>
        <taxon>Synergistaceae</taxon>
        <taxon>Cloacibacillus</taxon>
    </lineage>
</organism>
<evidence type="ECO:0000313" key="2">
    <source>
        <dbReference type="Proteomes" id="UP000093044"/>
    </source>
</evidence>
<proteinExistence type="predicted"/>
<dbReference type="KEGG" id="cpor:BED41_10960"/>
<keyword evidence="2" id="KW-1185">Reference proteome</keyword>
<accession>A0A1B2I6G6</accession>
<reference evidence="1" key="1">
    <citation type="submission" date="2016-08" db="EMBL/GenBank/DDBJ databases">
        <title>Complete genome of Cloacibacillus porcorum.</title>
        <authorList>
            <person name="Looft T."/>
            <person name="Bayles D.O."/>
            <person name="Alt D.P."/>
        </authorList>
    </citation>
    <scope>NUCLEOTIDE SEQUENCE [LARGE SCALE GENOMIC DNA]</scope>
    <source>
        <strain evidence="1">CL-84</strain>
    </source>
</reference>
<dbReference type="OrthoDB" id="6298at2"/>
<gene>
    <name evidence="1" type="ORF">BED41_10960</name>
</gene>
<dbReference type="RefSeq" id="WP_066746032.1">
    <property type="nucleotide sequence ID" value="NZ_CALCLR010000098.1"/>
</dbReference>
<dbReference type="AlphaFoldDB" id="A0A1B2I6G6"/>
<dbReference type="EMBL" id="CP016757">
    <property type="protein sequence ID" value="ANZ45546.1"/>
    <property type="molecule type" value="Genomic_DNA"/>
</dbReference>
<name>A0A1B2I6G6_9BACT</name>